<organism evidence="1 2">
    <name type="scientific">Tetranychus urticae</name>
    <name type="common">Two-spotted spider mite</name>
    <dbReference type="NCBI Taxonomy" id="32264"/>
    <lineage>
        <taxon>Eukaryota</taxon>
        <taxon>Metazoa</taxon>
        <taxon>Ecdysozoa</taxon>
        <taxon>Arthropoda</taxon>
        <taxon>Chelicerata</taxon>
        <taxon>Arachnida</taxon>
        <taxon>Acari</taxon>
        <taxon>Acariformes</taxon>
        <taxon>Trombidiformes</taxon>
        <taxon>Prostigmata</taxon>
        <taxon>Eleutherengona</taxon>
        <taxon>Raphignathae</taxon>
        <taxon>Tetranychoidea</taxon>
        <taxon>Tetranychidae</taxon>
        <taxon>Tetranychus</taxon>
    </lineage>
</organism>
<dbReference type="Proteomes" id="UP000015104">
    <property type="component" value="Unassembled WGS sequence"/>
</dbReference>
<accession>T1L0U5</accession>
<name>T1L0U5_TETUR</name>
<keyword evidence="2" id="KW-1185">Reference proteome</keyword>
<reference evidence="1" key="2">
    <citation type="submission" date="2015-06" db="UniProtKB">
        <authorList>
            <consortium name="EnsemblMetazoa"/>
        </authorList>
    </citation>
    <scope>IDENTIFICATION</scope>
</reference>
<proteinExistence type="predicted"/>
<evidence type="ECO:0000313" key="1">
    <source>
        <dbReference type="EnsemblMetazoa" id="tetur30g01990.1"/>
    </source>
</evidence>
<dbReference type="EnsemblMetazoa" id="tetur30g01990.1">
    <property type="protein sequence ID" value="tetur30g01990.1"/>
    <property type="gene ID" value="tetur30g01990"/>
</dbReference>
<dbReference type="EMBL" id="CAEY01000872">
    <property type="status" value="NOT_ANNOTATED_CDS"/>
    <property type="molecule type" value="Genomic_DNA"/>
</dbReference>
<dbReference type="HOGENOM" id="CLU_1344802_0_0_1"/>
<evidence type="ECO:0000313" key="2">
    <source>
        <dbReference type="Proteomes" id="UP000015104"/>
    </source>
</evidence>
<reference evidence="2" key="1">
    <citation type="submission" date="2011-08" db="EMBL/GenBank/DDBJ databases">
        <authorList>
            <person name="Rombauts S."/>
        </authorList>
    </citation>
    <scope>NUCLEOTIDE SEQUENCE</scope>
    <source>
        <strain evidence="2">London</strain>
    </source>
</reference>
<protein>
    <submittedName>
        <fullName evidence="1">Uncharacterized protein</fullName>
    </submittedName>
</protein>
<sequence length="204" mass="23873">MINIGQVVKACNRVYTRQFIFARLWFWNWNFSGSWRLESPSKPSEFSTIKFKHPNGTLHEIYINVTDERQAHRHFIDQIISITGITVDEFTLIRIAIHPDDSPDDGNMEHILFIMNEFFRSGSESLGLVCALRKDGQYNLHIIIEFDTDKDIVSELARIGFDIGYVENCYPPKHPDDPRLFWTIDLSGYSKGRKLLILVMDWYL</sequence>
<dbReference type="AlphaFoldDB" id="T1L0U5"/>